<evidence type="ECO:0000256" key="2">
    <source>
        <dbReference type="ARBA" id="ARBA00010944"/>
    </source>
</evidence>
<keyword evidence="6" id="KW-0560">Oxidoreductase</keyword>
<dbReference type="EMBL" id="FOYO01000002">
    <property type="protein sequence ID" value="SFR64492.1"/>
    <property type="molecule type" value="Genomic_DNA"/>
</dbReference>
<comment type="function">
    <text evidence="6">Catalyzes the reduction of dTDP-6-deoxy-L-lyxo-4-hexulose to yield dTDP-L-rhamnose.</text>
</comment>
<gene>
    <name evidence="8" type="ORF">SAMN04488002_3693</name>
</gene>
<dbReference type="SUPFAM" id="SSF51735">
    <property type="entry name" value="NAD(P)-binding Rossmann-fold domains"/>
    <property type="match status" value="1"/>
</dbReference>
<dbReference type="Proteomes" id="UP000199658">
    <property type="component" value="Unassembled WGS sequence"/>
</dbReference>
<dbReference type="GO" id="GO:0008831">
    <property type="term" value="F:dTDP-4-dehydrorhamnose reductase activity"/>
    <property type="evidence" value="ECO:0007669"/>
    <property type="project" value="UniProtKB-EC"/>
</dbReference>
<accession>A0A1I6ICN5</accession>
<protein>
    <recommendedName>
        <fullName evidence="4 6">dTDP-4-dehydrorhamnose reductase</fullName>
        <ecNumber evidence="3 6">1.1.1.133</ecNumber>
    </recommendedName>
</protein>
<dbReference type="InterPro" id="IPR029903">
    <property type="entry name" value="RmlD-like-bd"/>
</dbReference>
<organism evidence="8 9">
    <name type="scientific">Litoreibacter janthinus</name>
    <dbReference type="NCBI Taxonomy" id="670154"/>
    <lineage>
        <taxon>Bacteria</taxon>
        <taxon>Pseudomonadati</taxon>
        <taxon>Pseudomonadota</taxon>
        <taxon>Alphaproteobacteria</taxon>
        <taxon>Rhodobacterales</taxon>
        <taxon>Roseobacteraceae</taxon>
        <taxon>Litoreibacter</taxon>
    </lineage>
</organism>
<comment type="similarity">
    <text evidence="2 6">Belongs to the dTDP-4-dehydrorhamnose reductase family.</text>
</comment>
<dbReference type="UniPathway" id="UPA00124"/>
<keyword evidence="6" id="KW-0521">NADP</keyword>
<name>A0A1I6ICN5_9RHOB</name>
<dbReference type="EC" id="1.1.1.133" evidence="3 6"/>
<proteinExistence type="inferred from homology"/>
<sequence length="288" mass="30961">MKVLVFGGAHGQVATSLRRQSGNRIQIQSLGRDSVDFRVGGQITAAIQATDADVIINAAAYTNVDKAEHQPELAEQINHLAVAEIGRAAAMRAIPVLHISTDYVFFGTGETPWRPHDPTDPRSVYGASKARGEQALAQAGGCFAILRTSWVFSAGGQNFVLAMLRLGDDESIVRVVKDQIGGPTSADDIARALLTIAQRLVAGRSGGGVYHFSGAPDCSWAEFAHEIFTQAGRNVRVVPILSEDYPTVAIRPRNSRLDCASLEQEFGIFRPDWRVGLANVLQQLGAIS</sequence>
<keyword evidence="9" id="KW-1185">Reference proteome</keyword>
<evidence type="ECO:0000313" key="9">
    <source>
        <dbReference type="Proteomes" id="UP000199658"/>
    </source>
</evidence>
<dbReference type="InterPro" id="IPR036291">
    <property type="entry name" value="NAD(P)-bd_dom_sf"/>
</dbReference>
<dbReference type="GO" id="GO:0019305">
    <property type="term" value="P:dTDP-rhamnose biosynthetic process"/>
    <property type="evidence" value="ECO:0007669"/>
    <property type="project" value="UniProtKB-UniPathway"/>
</dbReference>
<dbReference type="PANTHER" id="PTHR10491:SF4">
    <property type="entry name" value="METHIONINE ADENOSYLTRANSFERASE 2 SUBUNIT BETA"/>
    <property type="match status" value="1"/>
</dbReference>
<dbReference type="Pfam" id="PF04321">
    <property type="entry name" value="RmlD_sub_bind"/>
    <property type="match status" value="1"/>
</dbReference>
<dbReference type="InterPro" id="IPR005913">
    <property type="entry name" value="dTDP_dehydrorham_reduct"/>
</dbReference>
<comment type="pathway">
    <text evidence="1 6">Carbohydrate biosynthesis; dTDP-L-rhamnose biosynthesis.</text>
</comment>
<evidence type="ECO:0000313" key="8">
    <source>
        <dbReference type="EMBL" id="SFR64492.1"/>
    </source>
</evidence>
<evidence type="ECO:0000256" key="1">
    <source>
        <dbReference type="ARBA" id="ARBA00004781"/>
    </source>
</evidence>
<dbReference type="NCBIfam" id="TIGR01214">
    <property type="entry name" value="rmlD"/>
    <property type="match status" value="1"/>
</dbReference>
<dbReference type="PANTHER" id="PTHR10491">
    <property type="entry name" value="DTDP-4-DEHYDRORHAMNOSE REDUCTASE"/>
    <property type="match status" value="1"/>
</dbReference>
<evidence type="ECO:0000256" key="3">
    <source>
        <dbReference type="ARBA" id="ARBA00012929"/>
    </source>
</evidence>
<dbReference type="AlphaFoldDB" id="A0A1I6ICN5"/>
<evidence type="ECO:0000256" key="4">
    <source>
        <dbReference type="ARBA" id="ARBA00017099"/>
    </source>
</evidence>
<evidence type="ECO:0000256" key="6">
    <source>
        <dbReference type="RuleBase" id="RU364082"/>
    </source>
</evidence>
<comment type="cofactor">
    <cofactor evidence="6">
        <name>Mg(2+)</name>
        <dbReference type="ChEBI" id="CHEBI:18420"/>
    </cofactor>
    <text evidence="6">Binds 1 Mg(2+) ion per monomer.</text>
</comment>
<dbReference type="RefSeq" id="WP_090220553.1">
    <property type="nucleotide sequence ID" value="NZ_FOYO01000002.1"/>
</dbReference>
<dbReference type="STRING" id="670154.SAMN04488002_3693"/>
<evidence type="ECO:0000256" key="5">
    <source>
        <dbReference type="ARBA" id="ARBA00048200"/>
    </source>
</evidence>
<feature type="domain" description="RmlD-like substrate binding" evidence="7">
    <location>
        <begin position="1"/>
        <end position="284"/>
    </location>
</feature>
<reference evidence="9" key="1">
    <citation type="submission" date="2016-10" db="EMBL/GenBank/DDBJ databases">
        <authorList>
            <person name="Varghese N."/>
            <person name="Submissions S."/>
        </authorList>
    </citation>
    <scope>NUCLEOTIDE SEQUENCE [LARGE SCALE GENOMIC DNA]</scope>
    <source>
        <strain evidence="9">DSM 26921</strain>
    </source>
</reference>
<comment type="catalytic activity">
    <reaction evidence="5 6">
        <text>dTDP-beta-L-rhamnose + NADP(+) = dTDP-4-dehydro-beta-L-rhamnose + NADPH + H(+)</text>
        <dbReference type="Rhea" id="RHEA:21796"/>
        <dbReference type="ChEBI" id="CHEBI:15378"/>
        <dbReference type="ChEBI" id="CHEBI:57510"/>
        <dbReference type="ChEBI" id="CHEBI:57783"/>
        <dbReference type="ChEBI" id="CHEBI:58349"/>
        <dbReference type="ChEBI" id="CHEBI:62830"/>
        <dbReference type="EC" id="1.1.1.133"/>
    </reaction>
</comment>
<evidence type="ECO:0000259" key="7">
    <source>
        <dbReference type="Pfam" id="PF04321"/>
    </source>
</evidence>
<dbReference type="CDD" id="cd05254">
    <property type="entry name" value="dTDP_HR_like_SDR_e"/>
    <property type="match status" value="1"/>
</dbReference>
<dbReference type="Gene3D" id="3.90.25.10">
    <property type="entry name" value="UDP-galactose 4-epimerase, domain 1"/>
    <property type="match status" value="1"/>
</dbReference>
<dbReference type="OrthoDB" id="9803892at2"/>
<dbReference type="Gene3D" id="3.40.50.720">
    <property type="entry name" value="NAD(P)-binding Rossmann-like Domain"/>
    <property type="match status" value="1"/>
</dbReference>